<keyword evidence="3" id="KW-1185">Reference proteome</keyword>
<gene>
    <name evidence="2" type="ORF">ATL17_1820</name>
</gene>
<dbReference type="Proteomes" id="UP000295391">
    <property type="component" value="Unassembled WGS sequence"/>
</dbReference>
<reference evidence="2 3" key="1">
    <citation type="submission" date="2019-03" db="EMBL/GenBank/DDBJ databases">
        <title>Genomic Encyclopedia of Type Strains, Phase III (KMG-III): the genomes of soil and plant-associated and newly described type strains.</title>
        <authorList>
            <person name="Whitman W."/>
        </authorList>
    </citation>
    <scope>NUCLEOTIDE SEQUENCE [LARGE SCALE GENOMIC DNA]</scope>
    <source>
        <strain evidence="2 3">CGMCC 1.7002</strain>
    </source>
</reference>
<proteinExistence type="predicted"/>
<accession>A0A4R6VNL2</accession>
<evidence type="ECO:0000313" key="2">
    <source>
        <dbReference type="EMBL" id="TDQ63812.1"/>
    </source>
</evidence>
<keyword evidence="1" id="KW-0732">Signal</keyword>
<feature type="signal peptide" evidence="1">
    <location>
        <begin position="1"/>
        <end position="35"/>
    </location>
</feature>
<organism evidence="2 3">
    <name type="scientific">Maritalea mobilis</name>
    <dbReference type="NCBI Taxonomy" id="483324"/>
    <lineage>
        <taxon>Bacteria</taxon>
        <taxon>Pseudomonadati</taxon>
        <taxon>Pseudomonadota</taxon>
        <taxon>Alphaproteobacteria</taxon>
        <taxon>Hyphomicrobiales</taxon>
        <taxon>Devosiaceae</taxon>
        <taxon>Maritalea</taxon>
    </lineage>
</organism>
<feature type="chain" id="PRO_5020983424" evidence="1">
    <location>
        <begin position="36"/>
        <end position="113"/>
    </location>
</feature>
<comment type="caution">
    <text evidence="2">The sequence shown here is derived from an EMBL/GenBank/DDBJ whole genome shotgun (WGS) entry which is preliminary data.</text>
</comment>
<sequence>MAAKNGTMTQKPILNRLVAAILLAVTLTNIPTAQAQNAGCTVDRMVINQAVQKGEIQSFVQIKKLIKLRPGDRVLRAELCVRPAGPVYALTIVNDNGVENRLQVDAVTGRIIR</sequence>
<dbReference type="EMBL" id="SNYR01000002">
    <property type="protein sequence ID" value="TDQ63812.1"/>
    <property type="molecule type" value="Genomic_DNA"/>
</dbReference>
<evidence type="ECO:0000313" key="3">
    <source>
        <dbReference type="Proteomes" id="UP000295391"/>
    </source>
</evidence>
<dbReference type="AlphaFoldDB" id="A0A4R6VNL2"/>
<evidence type="ECO:0000256" key="1">
    <source>
        <dbReference type="SAM" id="SignalP"/>
    </source>
</evidence>
<protein>
    <submittedName>
        <fullName evidence="2">Putative membrane protein YkoI</fullName>
    </submittedName>
</protein>
<name>A0A4R6VNL2_9HYPH</name>